<evidence type="ECO:0000313" key="2">
    <source>
        <dbReference type="EMBL" id="CAE0724266.1"/>
    </source>
</evidence>
<feature type="region of interest" description="Disordered" evidence="1">
    <location>
        <begin position="1"/>
        <end position="24"/>
    </location>
</feature>
<protein>
    <submittedName>
        <fullName evidence="3">Uncharacterized protein</fullName>
    </submittedName>
</protein>
<dbReference type="AlphaFoldDB" id="A0A6V0BDN7"/>
<gene>
    <name evidence="2" type="ORF">PAUS00366_LOCUS17022</name>
    <name evidence="3" type="ORF">PAUS00366_LOCUS17023</name>
</gene>
<evidence type="ECO:0000313" key="3">
    <source>
        <dbReference type="EMBL" id="CAE0724267.1"/>
    </source>
</evidence>
<dbReference type="EMBL" id="HBIX01024632">
    <property type="protein sequence ID" value="CAE0724267.1"/>
    <property type="molecule type" value="Transcribed_RNA"/>
</dbReference>
<name>A0A6V0BDN7_9STRA</name>
<proteinExistence type="predicted"/>
<feature type="compositionally biased region" description="Polar residues" evidence="1">
    <location>
        <begin position="1"/>
        <end position="12"/>
    </location>
</feature>
<dbReference type="EMBL" id="HBIX01024631">
    <property type="protein sequence ID" value="CAE0724266.1"/>
    <property type="molecule type" value="Transcribed_RNA"/>
</dbReference>
<accession>A0A6V0BDN7</accession>
<organism evidence="3">
    <name type="scientific">Pseudo-nitzschia australis</name>
    <dbReference type="NCBI Taxonomy" id="44445"/>
    <lineage>
        <taxon>Eukaryota</taxon>
        <taxon>Sar</taxon>
        <taxon>Stramenopiles</taxon>
        <taxon>Ochrophyta</taxon>
        <taxon>Bacillariophyta</taxon>
        <taxon>Bacillariophyceae</taxon>
        <taxon>Bacillariophycidae</taxon>
        <taxon>Bacillariales</taxon>
        <taxon>Bacillariaceae</taxon>
        <taxon>Pseudo-nitzschia</taxon>
    </lineage>
</organism>
<feature type="region of interest" description="Disordered" evidence="1">
    <location>
        <begin position="39"/>
        <end position="58"/>
    </location>
</feature>
<sequence>MGLPGSSGSNTVVDRREGPVVASNTAREGYSYSYVLPLAGRPQDPPHRSRPVPTVVVRERRGSRSKRLGCVKKFQYPKGLVLEKQRLAPAFRFRIAPRLVDLVLVLVRLAVRIRSVQYRVVLCCVDVPYAMRLSTIS</sequence>
<reference evidence="3" key="1">
    <citation type="submission" date="2021-01" db="EMBL/GenBank/DDBJ databases">
        <authorList>
            <person name="Corre E."/>
            <person name="Pelletier E."/>
            <person name="Niang G."/>
            <person name="Scheremetjew M."/>
            <person name="Finn R."/>
            <person name="Kale V."/>
            <person name="Holt S."/>
            <person name="Cochrane G."/>
            <person name="Meng A."/>
            <person name="Brown T."/>
            <person name="Cohen L."/>
        </authorList>
    </citation>
    <scope>NUCLEOTIDE SEQUENCE</scope>
    <source>
        <strain evidence="3">10249 10 AB</strain>
    </source>
</reference>
<evidence type="ECO:0000256" key="1">
    <source>
        <dbReference type="SAM" id="MobiDB-lite"/>
    </source>
</evidence>